<dbReference type="HOGENOM" id="CLU_027562_9_0_12"/>
<keyword evidence="2" id="KW-0229">DNA integration</keyword>
<dbReference type="InParanoid" id="F5Y8Y3"/>
<dbReference type="eggNOG" id="COG4974">
    <property type="taxonomic scope" value="Bacteria"/>
</dbReference>
<dbReference type="GO" id="GO:0007059">
    <property type="term" value="P:chromosome segregation"/>
    <property type="evidence" value="ECO:0007669"/>
    <property type="project" value="UniProtKB-KW"/>
</dbReference>
<accession>F5Y8Y3</accession>
<dbReference type="CDD" id="cd00798">
    <property type="entry name" value="INT_XerDC_C"/>
    <property type="match status" value="1"/>
</dbReference>
<dbReference type="GO" id="GO:0003677">
    <property type="term" value="F:DNA binding"/>
    <property type="evidence" value="ECO:0007669"/>
    <property type="project" value="UniProtKB-UniRule"/>
</dbReference>
<feature type="domain" description="Tyr recombinase" evidence="6">
    <location>
        <begin position="116"/>
        <end position="297"/>
    </location>
</feature>
<dbReference type="GO" id="GO:0006310">
    <property type="term" value="P:DNA recombination"/>
    <property type="evidence" value="ECO:0007669"/>
    <property type="project" value="UniProtKB-KW"/>
</dbReference>
<keyword evidence="9" id="KW-1185">Reference proteome</keyword>
<name>F5Y8Y3_LEAAZ</name>
<dbReference type="InterPro" id="IPR002104">
    <property type="entry name" value="Integrase_catalytic"/>
</dbReference>
<dbReference type="SUPFAM" id="SSF56349">
    <property type="entry name" value="DNA breaking-rejoining enzymes"/>
    <property type="match status" value="1"/>
</dbReference>
<keyword evidence="4" id="KW-0233">DNA recombination</keyword>
<dbReference type="Pfam" id="PF00589">
    <property type="entry name" value="Phage_integrase"/>
    <property type="match status" value="1"/>
</dbReference>
<dbReference type="PANTHER" id="PTHR30349">
    <property type="entry name" value="PHAGE INTEGRASE-RELATED"/>
    <property type="match status" value="1"/>
</dbReference>
<protein>
    <submittedName>
        <fullName evidence="8">Integrase/recombinase XerD</fullName>
    </submittedName>
</protein>
<dbReference type="InterPro" id="IPR013762">
    <property type="entry name" value="Integrase-like_cat_sf"/>
</dbReference>
<dbReference type="KEGG" id="taz:TREAZ_0901"/>
<dbReference type="InterPro" id="IPR011010">
    <property type="entry name" value="DNA_brk_join_enz"/>
</dbReference>
<dbReference type="InterPro" id="IPR004107">
    <property type="entry name" value="Integrase_SAM-like_N"/>
</dbReference>
<evidence type="ECO:0000256" key="1">
    <source>
        <dbReference type="ARBA" id="ARBA00022829"/>
    </source>
</evidence>
<dbReference type="FunCoup" id="F5Y8Y3">
    <property type="interactions" value="292"/>
</dbReference>
<dbReference type="Pfam" id="PF02899">
    <property type="entry name" value="Phage_int_SAM_1"/>
    <property type="match status" value="1"/>
</dbReference>
<dbReference type="InterPro" id="IPR050090">
    <property type="entry name" value="Tyrosine_recombinase_XerCD"/>
</dbReference>
<reference evidence="9" key="1">
    <citation type="submission" date="2009-12" db="EMBL/GenBank/DDBJ databases">
        <title>Complete sequence of Treponema azotonutricium strain ZAS-9.</title>
        <authorList>
            <person name="Tetu S.G."/>
            <person name="Matson E."/>
            <person name="Ren Q."/>
            <person name="Seshadri R."/>
            <person name="Elbourne L."/>
            <person name="Hassan K.A."/>
            <person name="Durkin A."/>
            <person name="Radune D."/>
            <person name="Mohamoud Y."/>
            <person name="Shay R."/>
            <person name="Jin S."/>
            <person name="Zhang X."/>
            <person name="Lucey K."/>
            <person name="Ballor N.R."/>
            <person name="Ottesen E."/>
            <person name="Rosenthal R."/>
            <person name="Allen A."/>
            <person name="Leadbetter J.R."/>
            <person name="Paulsen I.T."/>
        </authorList>
    </citation>
    <scope>NUCLEOTIDE SEQUENCE [LARGE SCALE GENOMIC DNA]</scope>
    <source>
        <strain evidence="9">ATCC BAA-888 / DSM 13862 / ZAS-9</strain>
    </source>
</reference>
<dbReference type="Proteomes" id="UP000009222">
    <property type="component" value="Chromosome"/>
</dbReference>
<dbReference type="RefSeq" id="WP_015711080.1">
    <property type="nucleotide sequence ID" value="NC_015577.1"/>
</dbReference>
<proteinExistence type="predicted"/>
<dbReference type="Gene3D" id="1.10.150.130">
    <property type="match status" value="1"/>
</dbReference>
<reference evidence="8 9" key="2">
    <citation type="journal article" date="2011" name="ISME J.">
        <title>RNA-seq reveals cooperative metabolic interactions between two termite-gut spirochete species in co-culture.</title>
        <authorList>
            <person name="Rosenthal A.Z."/>
            <person name="Matson E.G."/>
            <person name="Eldar A."/>
            <person name="Leadbetter J.R."/>
        </authorList>
    </citation>
    <scope>NUCLEOTIDE SEQUENCE [LARGE SCALE GENOMIC DNA]</scope>
    <source>
        <strain evidence="9">ATCC BAA-888 / DSM 13862 / ZAS-9</strain>
    </source>
</reference>
<dbReference type="AlphaFoldDB" id="F5Y8Y3"/>
<keyword evidence="3 5" id="KW-0238">DNA-binding</keyword>
<sequence>MDKHALLESYYSRLIALERRAPLTAETYRFEIRRFLDWAEKEKLSVEDAESAMGKPLEFPDVNRYLDHRRADDGIDSRSVAKAISALRSFFRFLVDERIRNDNCISLLELPHKKMRLPAVLKKGEADKLLSLIDISTPLGLRNRALYGLIYSAGLRISEAVSLNIQDLVLAEGLARVRGKGDKERLVVYGPDSIMWLRRYIEEVRPLLLKQRHSSALFVSARGKRLSRKGIWKNYVALAEQAGISTKLHTLRHTFATELLSGGADLRSVQELLGHADLSTTQIYTHVDVSLLRESHRRFLPKLKELGHEN</sequence>
<dbReference type="PANTHER" id="PTHR30349:SF81">
    <property type="entry name" value="TYROSINE RECOMBINASE XERC"/>
    <property type="match status" value="1"/>
</dbReference>
<evidence type="ECO:0000256" key="4">
    <source>
        <dbReference type="ARBA" id="ARBA00023172"/>
    </source>
</evidence>
<evidence type="ECO:0000259" key="7">
    <source>
        <dbReference type="PROSITE" id="PS51900"/>
    </source>
</evidence>
<dbReference type="PROSITE" id="PS51900">
    <property type="entry name" value="CB"/>
    <property type="match status" value="1"/>
</dbReference>
<dbReference type="InterPro" id="IPR010998">
    <property type="entry name" value="Integrase_recombinase_N"/>
</dbReference>
<dbReference type="EMBL" id="CP001841">
    <property type="protein sequence ID" value="AEF80673.1"/>
    <property type="molecule type" value="Genomic_DNA"/>
</dbReference>
<dbReference type="OrthoDB" id="341301at2"/>
<feature type="domain" description="Core-binding (CB)" evidence="7">
    <location>
        <begin position="1"/>
        <end position="95"/>
    </location>
</feature>
<gene>
    <name evidence="8" type="ordered locus">TREAZ_0901</name>
</gene>
<dbReference type="GO" id="GO:0015074">
    <property type="term" value="P:DNA integration"/>
    <property type="evidence" value="ECO:0007669"/>
    <property type="project" value="UniProtKB-KW"/>
</dbReference>
<dbReference type="STRING" id="545695.TREAZ_0901"/>
<evidence type="ECO:0000256" key="2">
    <source>
        <dbReference type="ARBA" id="ARBA00022908"/>
    </source>
</evidence>
<dbReference type="InterPro" id="IPR044068">
    <property type="entry name" value="CB"/>
</dbReference>
<evidence type="ECO:0000313" key="8">
    <source>
        <dbReference type="EMBL" id="AEF80673.1"/>
    </source>
</evidence>
<dbReference type="Gene3D" id="1.10.443.10">
    <property type="entry name" value="Intergrase catalytic core"/>
    <property type="match status" value="1"/>
</dbReference>
<evidence type="ECO:0000313" key="9">
    <source>
        <dbReference type="Proteomes" id="UP000009222"/>
    </source>
</evidence>
<keyword evidence="1" id="KW-0159">Chromosome partition</keyword>
<dbReference type="SUPFAM" id="SSF47823">
    <property type="entry name" value="lambda integrase-like, N-terminal domain"/>
    <property type="match status" value="1"/>
</dbReference>
<organism evidence="8 9">
    <name type="scientific">Leadbettera azotonutricia (strain ATCC BAA-888 / DSM 13862 / ZAS-9)</name>
    <name type="common">Treponema azotonutricium</name>
    <dbReference type="NCBI Taxonomy" id="545695"/>
    <lineage>
        <taxon>Bacteria</taxon>
        <taxon>Pseudomonadati</taxon>
        <taxon>Spirochaetota</taxon>
        <taxon>Spirochaetia</taxon>
        <taxon>Spirochaetales</taxon>
        <taxon>Breznakiellaceae</taxon>
        <taxon>Leadbettera</taxon>
    </lineage>
</organism>
<evidence type="ECO:0000256" key="3">
    <source>
        <dbReference type="ARBA" id="ARBA00023125"/>
    </source>
</evidence>
<evidence type="ECO:0000256" key="5">
    <source>
        <dbReference type="PROSITE-ProRule" id="PRU01248"/>
    </source>
</evidence>
<evidence type="ECO:0000259" key="6">
    <source>
        <dbReference type="PROSITE" id="PS51898"/>
    </source>
</evidence>
<dbReference type="PROSITE" id="PS51898">
    <property type="entry name" value="TYR_RECOMBINASE"/>
    <property type="match status" value="1"/>
</dbReference>